<proteinExistence type="predicted"/>
<dbReference type="SUPFAM" id="SSF53448">
    <property type="entry name" value="Nucleotide-diphospho-sugar transferases"/>
    <property type="match status" value="1"/>
</dbReference>
<dbReference type="Gene3D" id="3.90.550.10">
    <property type="entry name" value="Spore Coat Polysaccharide Biosynthesis Protein SpsA, Chain A"/>
    <property type="match status" value="1"/>
</dbReference>
<sequence length="216" mass="25445">MTKVDLSDVCFLVHVRIDTVARQQNLEIIQEFYRKYADNTQFIFIEDDGEQKITKSVTLTEHDKYIFHENDGIYLRPKCYNIASKETDRPVIVSLDTDIIIHPKYMKMTADRLINEDNLAICYPYNGLFLNLYEHTKEEFMGTLDYEDLIKYRPESKQVNYSNGKVFVGHYDSVGGCVFFNHDRYNKFGGYNPMFKGWGYEDNEITIRTRALGYDI</sequence>
<organism evidence="3">
    <name type="scientific">marine sediment metagenome</name>
    <dbReference type="NCBI Taxonomy" id="412755"/>
    <lineage>
        <taxon>unclassified sequences</taxon>
        <taxon>metagenomes</taxon>
        <taxon>ecological metagenomes</taxon>
    </lineage>
</organism>
<gene>
    <name evidence="3" type="ORF">S01H1_17054</name>
</gene>
<feature type="non-terminal residue" evidence="3">
    <location>
        <position position="216"/>
    </location>
</feature>
<protein>
    <recommendedName>
        <fullName evidence="2">Galactosyltransferase C-terminal domain-containing protein</fullName>
    </recommendedName>
</protein>
<dbReference type="AlphaFoldDB" id="X0RJ80"/>
<accession>X0RJ80</accession>
<dbReference type="GO" id="GO:0016740">
    <property type="term" value="F:transferase activity"/>
    <property type="evidence" value="ECO:0007669"/>
    <property type="project" value="UniProtKB-KW"/>
</dbReference>
<name>X0RJ80_9ZZZZ</name>
<feature type="domain" description="Galactosyltransferase C-terminal" evidence="2">
    <location>
        <begin position="171"/>
        <end position="216"/>
    </location>
</feature>
<comment type="caution">
    <text evidence="3">The sequence shown here is derived from an EMBL/GenBank/DDBJ whole genome shotgun (WGS) entry which is preliminary data.</text>
</comment>
<evidence type="ECO:0000313" key="3">
    <source>
        <dbReference type="EMBL" id="GAF68843.1"/>
    </source>
</evidence>
<evidence type="ECO:0000256" key="1">
    <source>
        <dbReference type="ARBA" id="ARBA00022679"/>
    </source>
</evidence>
<evidence type="ECO:0000259" key="2">
    <source>
        <dbReference type="Pfam" id="PF02709"/>
    </source>
</evidence>
<reference evidence="3" key="1">
    <citation type="journal article" date="2014" name="Front. Microbiol.">
        <title>High frequency of phylogenetically diverse reductive dehalogenase-homologous genes in deep subseafloor sedimentary metagenomes.</title>
        <authorList>
            <person name="Kawai M."/>
            <person name="Futagami T."/>
            <person name="Toyoda A."/>
            <person name="Takaki Y."/>
            <person name="Nishi S."/>
            <person name="Hori S."/>
            <person name="Arai W."/>
            <person name="Tsubouchi T."/>
            <person name="Morono Y."/>
            <person name="Uchiyama I."/>
            <person name="Ito T."/>
            <person name="Fujiyama A."/>
            <person name="Inagaki F."/>
            <person name="Takami H."/>
        </authorList>
    </citation>
    <scope>NUCLEOTIDE SEQUENCE</scope>
    <source>
        <strain evidence="3">Expedition CK06-06</strain>
    </source>
</reference>
<keyword evidence="1" id="KW-0808">Transferase</keyword>
<dbReference type="EMBL" id="BARS01009012">
    <property type="protein sequence ID" value="GAF68843.1"/>
    <property type="molecule type" value="Genomic_DNA"/>
</dbReference>
<dbReference type="InterPro" id="IPR029044">
    <property type="entry name" value="Nucleotide-diphossugar_trans"/>
</dbReference>
<dbReference type="Pfam" id="PF02709">
    <property type="entry name" value="Glyco_transf_7C"/>
    <property type="match status" value="1"/>
</dbReference>
<dbReference type="InterPro" id="IPR027791">
    <property type="entry name" value="Galactosyl_T_C"/>
</dbReference>